<feature type="region of interest" description="Disordered" evidence="5">
    <location>
        <begin position="227"/>
        <end position="248"/>
    </location>
</feature>
<dbReference type="GO" id="GO:0016593">
    <property type="term" value="C:Cdc73/Paf1 complex"/>
    <property type="evidence" value="ECO:0007669"/>
    <property type="project" value="InterPro"/>
</dbReference>
<gene>
    <name evidence="7" type="ORF">K470DRAFT_254070</name>
</gene>
<sequence length="421" mass="47207">MEHDPLLLLRNSILNKQPLPIPSKDEDPATGADTTLSLSEANYLHFNTQSAQDGPHHIALPLTHPTRFVSPSSGHKALDLRSAYLCWLHRDSNAAQYIADCTKISDELRLAGKEEKATNLVFAERLDLNGWLNGQIGESESEFIMSADGGRLKGAGKTGLDDIEMGDVGGVDREAERQEQERLQEIYRGERVLMNHNTVLRGLKPQDFSDLRKKYSPLFLDRSRQAAPQATAPAATNGGIRPPVKPAANRRPEPIILLSPSASSLLRMSNIKSFLEEGRYIPPETGTSGANILHLMRTLPSISGSKPVRFILVDDPSTFRPDYWDRLVAVFTTGQMWQFKNYKWQQPGDLFSHALGIYVGWKSEVVPETIKGWGRGVMVAQIDKVIPGQPRWRDREVVEEVWRGIEERMRAMGWGRERRAA</sequence>
<reference evidence="7" key="1">
    <citation type="journal article" date="2020" name="Stud. Mycol.">
        <title>101 Dothideomycetes genomes: a test case for predicting lifestyles and emergence of pathogens.</title>
        <authorList>
            <person name="Haridas S."/>
            <person name="Albert R."/>
            <person name="Binder M."/>
            <person name="Bloem J."/>
            <person name="Labutti K."/>
            <person name="Salamov A."/>
            <person name="Andreopoulos B."/>
            <person name="Baker S."/>
            <person name="Barry K."/>
            <person name="Bills G."/>
            <person name="Bluhm B."/>
            <person name="Cannon C."/>
            <person name="Castanera R."/>
            <person name="Culley D."/>
            <person name="Daum C."/>
            <person name="Ezra D."/>
            <person name="Gonzalez J."/>
            <person name="Henrissat B."/>
            <person name="Kuo A."/>
            <person name="Liang C."/>
            <person name="Lipzen A."/>
            <person name="Lutzoni F."/>
            <person name="Magnuson J."/>
            <person name="Mondo S."/>
            <person name="Nolan M."/>
            <person name="Ohm R."/>
            <person name="Pangilinan J."/>
            <person name="Park H.-J."/>
            <person name="Ramirez L."/>
            <person name="Alfaro M."/>
            <person name="Sun H."/>
            <person name="Tritt A."/>
            <person name="Yoshinaga Y."/>
            <person name="Zwiers L.-H."/>
            <person name="Turgeon B."/>
            <person name="Goodwin S."/>
            <person name="Spatafora J."/>
            <person name="Crous P."/>
            <person name="Grigoriev I."/>
        </authorList>
    </citation>
    <scope>NUCLEOTIDE SEQUENCE</scope>
    <source>
        <strain evidence="7">CBS 480.64</strain>
    </source>
</reference>
<evidence type="ECO:0000256" key="2">
    <source>
        <dbReference type="ARBA" id="ARBA00010427"/>
    </source>
</evidence>
<dbReference type="AlphaFoldDB" id="A0A6A7CA74"/>
<dbReference type="EMBL" id="MU005957">
    <property type="protein sequence ID" value="KAF2864414.1"/>
    <property type="molecule type" value="Genomic_DNA"/>
</dbReference>
<evidence type="ECO:0000256" key="4">
    <source>
        <dbReference type="ARBA" id="ARBA00023242"/>
    </source>
</evidence>
<dbReference type="FunFam" id="3.40.50.11990:FF:000003">
    <property type="entry name" value="Pol II transcription elongation factor subunit Cdc73"/>
    <property type="match status" value="1"/>
</dbReference>
<dbReference type="PANTHER" id="PTHR12466:SF8">
    <property type="entry name" value="PARAFIBROMIN"/>
    <property type="match status" value="1"/>
</dbReference>
<proteinExistence type="inferred from homology"/>
<accession>A0A6A7CA74</accession>
<evidence type="ECO:0000256" key="1">
    <source>
        <dbReference type="ARBA" id="ARBA00004123"/>
    </source>
</evidence>
<evidence type="ECO:0000256" key="3">
    <source>
        <dbReference type="ARBA" id="ARBA00023163"/>
    </source>
</evidence>
<comment type="subcellular location">
    <subcellularLocation>
        <location evidence="1">Nucleus</location>
    </subcellularLocation>
</comment>
<evidence type="ECO:0000256" key="5">
    <source>
        <dbReference type="SAM" id="MobiDB-lite"/>
    </source>
</evidence>
<dbReference type="Proteomes" id="UP000799421">
    <property type="component" value="Unassembled WGS sequence"/>
</dbReference>
<evidence type="ECO:0000313" key="8">
    <source>
        <dbReference type="Proteomes" id="UP000799421"/>
    </source>
</evidence>
<dbReference type="GO" id="GO:0032968">
    <property type="term" value="P:positive regulation of transcription elongation by RNA polymerase II"/>
    <property type="evidence" value="ECO:0007669"/>
    <property type="project" value="TreeGrafter"/>
</dbReference>
<dbReference type="InterPro" id="IPR038103">
    <property type="entry name" value="CDC73_C_sf"/>
</dbReference>
<dbReference type="GO" id="GO:0006368">
    <property type="term" value="P:transcription elongation by RNA polymerase II"/>
    <property type="evidence" value="ECO:0007669"/>
    <property type="project" value="InterPro"/>
</dbReference>
<feature type="compositionally biased region" description="Low complexity" evidence="5">
    <location>
        <begin position="227"/>
        <end position="236"/>
    </location>
</feature>
<evidence type="ECO:0000259" key="6">
    <source>
        <dbReference type="Pfam" id="PF05179"/>
    </source>
</evidence>
<organism evidence="7 8">
    <name type="scientific">Piedraia hortae CBS 480.64</name>
    <dbReference type="NCBI Taxonomy" id="1314780"/>
    <lineage>
        <taxon>Eukaryota</taxon>
        <taxon>Fungi</taxon>
        <taxon>Dikarya</taxon>
        <taxon>Ascomycota</taxon>
        <taxon>Pezizomycotina</taxon>
        <taxon>Dothideomycetes</taxon>
        <taxon>Dothideomycetidae</taxon>
        <taxon>Capnodiales</taxon>
        <taxon>Piedraiaceae</taxon>
        <taxon>Piedraia</taxon>
    </lineage>
</organism>
<keyword evidence="4" id="KW-0539">Nucleus</keyword>
<dbReference type="InterPro" id="IPR031336">
    <property type="entry name" value="CDC73_C"/>
</dbReference>
<evidence type="ECO:0000313" key="7">
    <source>
        <dbReference type="EMBL" id="KAF2864414.1"/>
    </source>
</evidence>
<keyword evidence="8" id="KW-1185">Reference proteome</keyword>
<name>A0A6A7CA74_9PEZI</name>
<dbReference type="InterPro" id="IPR007852">
    <property type="entry name" value="Cdc73/Parafibromin"/>
</dbReference>
<dbReference type="Pfam" id="PF05179">
    <property type="entry name" value="CDC73_C"/>
    <property type="match status" value="1"/>
</dbReference>
<dbReference type="PANTHER" id="PTHR12466">
    <property type="entry name" value="CDC73 DOMAIN PROTEIN"/>
    <property type="match status" value="1"/>
</dbReference>
<dbReference type="GO" id="GO:0000993">
    <property type="term" value="F:RNA polymerase II complex binding"/>
    <property type="evidence" value="ECO:0007669"/>
    <property type="project" value="TreeGrafter"/>
</dbReference>
<keyword evidence="3" id="KW-0804">Transcription</keyword>
<dbReference type="OrthoDB" id="2186602at2759"/>
<comment type="similarity">
    <text evidence="2">Belongs to the CDC73 family.</text>
</comment>
<protein>
    <submittedName>
        <fullName evidence="7">CDC73-domain-containing protein</fullName>
    </submittedName>
</protein>
<dbReference type="Gene3D" id="3.40.50.11990">
    <property type="entry name" value="RNA polymerase II accessory factor, Cdc73 C-terminal domain"/>
    <property type="match status" value="1"/>
</dbReference>
<feature type="domain" description="Cell division control protein 73 C-terminal" evidence="6">
    <location>
        <begin position="251"/>
        <end position="407"/>
    </location>
</feature>